<gene>
    <name evidence="2" type="primary">LOC102839749</name>
</gene>
<dbReference type="PANTHER" id="PTHR37340:SF1">
    <property type="entry name" value="GENE 7073-RELATED"/>
    <property type="match status" value="1"/>
</dbReference>
<evidence type="ECO:0000313" key="1">
    <source>
        <dbReference type="Proteomes" id="UP000504623"/>
    </source>
</evidence>
<dbReference type="GeneID" id="102839749"/>
<evidence type="ECO:0000313" key="2">
    <source>
        <dbReference type="RefSeq" id="XP_006869933.1"/>
    </source>
</evidence>
<organism evidence="1 2">
    <name type="scientific">Chrysochloris asiatica</name>
    <name type="common">Cape golden mole</name>
    <dbReference type="NCBI Taxonomy" id="185453"/>
    <lineage>
        <taxon>Eukaryota</taxon>
        <taxon>Metazoa</taxon>
        <taxon>Chordata</taxon>
        <taxon>Craniata</taxon>
        <taxon>Vertebrata</taxon>
        <taxon>Euteleostomi</taxon>
        <taxon>Mammalia</taxon>
        <taxon>Eutheria</taxon>
        <taxon>Afrotheria</taxon>
        <taxon>Chrysochloridae</taxon>
        <taxon>Chrysochlorinae</taxon>
        <taxon>Chrysochloris</taxon>
    </lineage>
</organism>
<accession>A0A9B0TS86</accession>
<dbReference type="RefSeq" id="XP_006869933.1">
    <property type="nucleotide sequence ID" value="XM_006869871.1"/>
</dbReference>
<dbReference type="OrthoDB" id="9837811at2759"/>
<dbReference type="Proteomes" id="UP000504623">
    <property type="component" value="Unplaced"/>
</dbReference>
<name>A0A9B0TS86_CHRAS</name>
<proteinExistence type="predicted"/>
<reference evidence="2" key="1">
    <citation type="submission" date="2025-08" db="UniProtKB">
        <authorList>
            <consortium name="RefSeq"/>
        </authorList>
    </citation>
    <scope>IDENTIFICATION</scope>
    <source>
        <tissue evidence="2">Spleen</tissue>
    </source>
</reference>
<dbReference type="PANTHER" id="PTHR37340">
    <property type="entry name" value="GENE 7073-RELATED"/>
    <property type="match status" value="1"/>
</dbReference>
<sequence>MLSRPLLPKTCHCYKERCLVCKTSEPLLKEISESDVETCHSDDDSDKEILIICNVQREKVLPITAHNNEGLKQINSN</sequence>
<dbReference type="InterPro" id="IPR038873">
    <property type="entry name" value="CXorf66"/>
</dbReference>
<protein>
    <submittedName>
        <fullName evidence="2">Uncharacterized protein CXorf66 homolog</fullName>
    </submittedName>
</protein>
<keyword evidence="1" id="KW-1185">Reference proteome</keyword>
<dbReference type="AlphaFoldDB" id="A0A9B0TS86"/>